<dbReference type="GO" id="GO:0005886">
    <property type="term" value="C:plasma membrane"/>
    <property type="evidence" value="ECO:0007669"/>
    <property type="project" value="UniProtKB-SubCell"/>
</dbReference>
<comment type="catalytic activity">
    <reaction evidence="9">
        <text>a 1,2-diacyl-sn-glycero-3-phospho-(1D-myo-inositol) + ATP = a 1,2-diacyl-sn-glycero-3-phospho-(1D-myo-inositol 4-phosphate) + ADP + H(+)</text>
        <dbReference type="Rhea" id="RHEA:19877"/>
        <dbReference type="ChEBI" id="CHEBI:15378"/>
        <dbReference type="ChEBI" id="CHEBI:30616"/>
        <dbReference type="ChEBI" id="CHEBI:57880"/>
        <dbReference type="ChEBI" id="CHEBI:58178"/>
        <dbReference type="ChEBI" id="CHEBI:456216"/>
        <dbReference type="EC" id="2.7.1.67"/>
    </reaction>
</comment>
<evidence type="ECO:0000256" key="1">
    <source>
        <dbReference type="ARBA" id="ARBA00004236"/>
    </source>
</evidence>
<dbReference type="InterPro" id="IPR039756">
    <property type="entry name" value="Lsb6/PI4K2"/>
</dbReference>
<evidence type="ECO:0000313" key="11">
    <source>
        <dbReference type="EMBL" id="UMM34035.1"/>
    </source>
</evidence>
<dbReference type="PROSITE" id="PS50290">
    <property type="entry name" value="PI3_4_KINASE_3"/>
    <property type="match status" value="1"/>
</dbReference>
<dbReference type="GO" id="GO:0046854">
    <property type="term" value="P:phosphatidylinositol phosphate biosynthetic process"/>
    <property type="evidence" value="ECO:0007669"/>
    <property type="project" value="UniProtKB-UniRule"/>
</dbReference>
<dbReference type="Gene3D" id="1.10.1070.20">
    <property type="match status" value="1"/>
</dbReference>
<evidence type="ECO:0000256" key="7">
    <source>
        <dbReference type="ARBA" id="ARBA00022840"/>
    </source>
</evidence>
<keyword evidence="5 9" id="KW-0547">Nucleotide-binding</keyword>
<dbReference type="Pfam" id="PF00454">
    <property type="entry name" value="PI3_PI4_kinase"/>
    <property type="match status" value="1"/>
</dbReference>
<accession>A0AAE9JKZ3</accession>
<dbReference type="AlphaFoldDB" id="A0AAE9JKZ3"/>
<organism evidence="11 12">
    <name type="scientific">Caenorhabditis briggsae</name>
    <dbReference type="NCBI Taxonomy" id="6238"/>
    <lineage>
        <taxon>Eukaryota</taxon>
        <taxon>Metazoa</taxon>
        <taxon>Ecdysozoa</taxon>
        <taxon>Nematoda</taxon>
        <taxon>Chromadorea</taxon>
        <taxon>Rhabditida</taxon>
        <taxon>Rhabditina</taxon>
        <taxon>Rhabditomorpha</taxon>
        <taxon>Rhabditoidea</taxon>
        <taxon>Rhabditidae</taxon>
        <taxon>Peloderinae</taxon>
        <taxon>Caenorhabditis</taxon>
    </lineage>
</organism>
<feature type="domain" description="PI3K/PI4K catalytic" evidence="10">
    <location>
        <begin position="50"/>
        <end position="311"/>
    </location>
</feature>
<proteinExistence type="inferred from homology"/>
<keyword evidence="6 9" id="KW-0418">Kinase</keyword>
<dbReference type="GO" id="GO:0004430">
    <property type="term" value="F:1-phosphatidylinositol 4-kinase activity"/>
    <property type="evidence" value="ECO:0007669"/>
    <property type="project" value="UniProtKB-UniRule"/>
</dbReference>
<gene>
    <name evidence="11" type="ORF">L5515_007282</name>
</gene>
<protein>
    <recommendedName>
        <fullName evidence="9">Phosphatidylinositol 4-kinase type 2</fullName>
        <ecNumber evidence="9">2.7.1.67</ecNumber>
    </recommendedName>
</protein>
<evidence type="ECO:0000256" key="2">
    <source>
        <dbReference type="ARBA" id="ARBA00008941"/>
    </source>
</evidence>
<keyword evidence="7 9" id="KW-0067">ATP-binding</keyword>
<dbReference type="PANTHER" id="PTHR12865:SF5">
    <property type="entry name" value="PHOSPHATIDYLINOSITOL 4-KINASE TYPE 2"/>
    <property type="match status" value="1"/>
</dbReference>
<dbReference type="SUPFAM" id="SSF56112">
    <property type="entry name" value="Protein kinase-like (PK-like)"/>
    <property type="match status" value="1"/>
</dbReference>
<dbReference type="Proteomes" id="UP000829354">
    <property type="component" value="Chromosome V"/>
</dbReference>
<keyword evidence="3" id="KW-1003">Cell membrane</keyword>
<keyword evidence="4 9" id="KW-0808">Transferase</keyword>
<evidence type="ECO:0000256" key="5">
    <source>
        <dbReference type="ARBA" id="ARBA00022741"/>
    </source>
</evidence>
<dbReference type="EMBL" id="CP092624">
    <property type="protein sequence ID" value="UMM34035.1"/>
    <property type="molecule type" value="Genomic_DNA"/>
</dbReference>
<keyword evidence="12" id="KW-1185">Reference proteome</keyword>
<evidence type="ECO:0000313" key="12">
    <source>
        <dbReference type="Proteomes" id="UP000829354"/>
    </source>
</evidence>
<dbReference type="InterPro" id="IPR011009">
    <property type="entry name" value="Kinase-like_dom_sf"/>
</dbReference>
<dbReference type="PANTHER" id="PTHR12865">
    <property type="entry name" value="PHOSPHATIDYLINOSITOL 4-KINASE TYPE-II"/>
    <property type="match status" value="1"/>
</dbReference>
<dbReference type="InterPro" id="IPR000403">
    <property type="entry name" value="PI3/4_kinase_cat_dom"/>
</dbReference>
<evidence type="ECO:0000256" key="4">
    <source>
        <dbReference type="ARBA" id="ARBA00022679"/>
    </source>
</evidence>
<evidence type="ECO:0000259" key="10">
    <source>
        <dbReference type="PROSITE" id="PS50290"/>
    </source>
</evidence>
<name>A0AAE9JKZ3_CAEBR</name>
<evidence type="ECO:0000256" key="3">
    <source>
        <dbReference type="ARBA" id="ARBA00022475"/>
    </source>
</evidence>
<reference evidence="11 12" key="1">
    <citation type="submission" date="2022-04" db="EMBL/GenBank/DDBJ databases">
        <title>Chromosome-level reference genomes for two strains of Caenorhabditis briggsae: an improved platform for comparative genomics.</title>
        <authorList>
            <person name="Stevens L."/>
            <person name="Andersen E."/>
        </authorList>
    </citation>
    <scope>NUCLEOTIDE SEQUENCE [LARGE SCALE GENOMIC DNA]</scope>
    <source>
        <strain evidence="11">VX34</strain>
        <tissue evidence="11">Whole-organism</tissue>
    </source>
</reference>
<comment type="subcellular location">
    <subcellularLocation>
        <location evidence="1">Cell membrane</location>
    </subcellularLocation>
    <subcellularLocation>
        <location evidence="9">Membrane</location>
        <topology evidence="9">Peripheral membrane protein</topology>
    </subcellularLocation>
</comment>
<evidence type="ECO:0000256" key="6">
    <source>
        <dbReference type="ARBA" id="ARBA00022777"/>
    </source>
</evidence>
<dbReference type="EC" id="2.7.1.67" evidence="9"/>
<sequence length="364" mass="41543">MSANSSLSQVEPETDSSSIYDLTSSLEHRKKVDDEFQLVFRKAQDAINKGIQPSLIPEGSSGSYFVYGLEGEILGVFKPKDEEPFASLNPKWPKFFQRMLCFCCFGRACLIPNTGYLSEAAASILYVNGYESGNTVFARWNYDKNLLSEEEEAKFQLLFQKMCIVDYVIRNTDRHMDNLLVRHVPGHEINLAAIDNGLAFPVRHPECTSRFRSFPFRWSNLPWAQAEFDQTLRRHVLSLLTPQFVHRLCVDLKKLFRHGIASSNYMLVNSQLRVVRGQIWNLRQALIANESPCDMARRDPIIVSRSSDIEMRNPPPHRGMIGLLSSRLATPTSNYAEVTTTKTAIEFVEEPKKVPEDDNLLINF</sequence>
<keyword evidence="8 9" id="KW-0472">Membrane</keyword>
<evidence type="ECO:0000256" key="8">
    <source>
        <dbReference type="ARBA" id="ARBA00023136"/>
    </source>
</evidence>
<evidence type="ECO:0000256" key="9">
    <source>
        <dbReference type="RuleBase" id="RU367084"/>
    </source>
</evidence>
<comment type="similarity">
    <text evidence="2 9">Belongs to the PI3/PI4-kinase family. Type II PI4K subfamily.</text>
</comment>
<dbReference type="GO" id="GO:0005524">
    <property type="term" value="F:ATP binding"/>
    <property type="evidence" value="ECO:0007669"/>
    <property type="project" value="UniProtKB-UniRule"/>
</dbReference>